<keyword evidence="10" id="KW-0732">Signal</keyword>
<dbReference type="GO" id="GO:0090141">
    <property type="term" value="P:positive regulation of mitochondrial fission"/>
    <property type="evidence" value="ECO:0007669"/>
    <property type="project" value="UniProtKB-UniRule"/>
</dbReference>
<dbReference type="GO" id="GO:0005741">
    <property type="term" value="C:mitochondrial outer membrane"/>
    <property type="evidence" value="ECO:0007669"/>
    <property type="project" value="UniProtKB-SubCell"/>
</dbReference>
<comment type="subcellular location">
    <subcellularLocation>
        <location evidence="9">Mitochondrion outer membrane</location>
        <topology evidence="9">Single-pass type IV membrane protein</topology>
    </subcellularLocation>
    <subcellularLocation>
        <location evidence="9">Peroxisome</location>
    </subcellularLocation>
</comment>
<dbReference type="EMBL" id="JAPFRF010000015">
    <property type="protein sequence ID" value="KAJ7310320.1"/>
    <property type="molecule type" value="Genomic_DNA"/>
</dbReference>
<dbReference type="GO" id="GO:0006626">
    <property type="term" value="P:protein targeting to mitochondrion"/>
    <property type="evidence" value="ECO:0007669"/>
    <property type="project" value="TreeGrafter"/>
</dbReference>
<feature type="chain" id="PRO_5040380033" description="Mitochondrial fission factor" evidence="10">
    <location>
        <begin position="28"/>
        <end position="265"/>
    </location>
</feature>
<keyword evidence="3 9" id="KW-1000">Mitochondrion outer membrane</keyword>
<feature type="domain" description="Mff-like" evidence="11">
    <location>
        <begin position="38"/>
        <end position="95"/>
    </location>
</feature>
<dbReference type="GO" id="GO:0005777">
    <property type="term" value="C:peroxisome"/>
    <property type="evidence" value="ECO:0007669"/>
    <property type="project" value="UniProtKB-SubCell"/>
</dbReference>
<protein>
    <recommendedName>
        <fullName evidence="9">Mitochondrial fission factor</fullName>
    </recommendedName>
</protein>
<dbReference type="AlphaFoldDB" id="A0A9Q0XET6"/>
<evidence type="ECO:0000259" key="11">
    <source>
        <dbReference type="Pfam" id="PF05644"/>
    </source>
</evidence>
<evidence type="ECO:0000256" key="8">
    <source>
        <dbReference type="ARBA" id="ARBA00023140"/>
    </source>
</evidence>
<feature type="signal peptide" evidence="10">
    <location>
        <begin position="1"/>
        <end position="27"/>
    </location>
</feature>
<dbReference type="PANTHER" id="PTHR16501:SF16">
    <property type="entry name" value="MITOCHONDRIAL FISSION FACTOR"/>
    <property type="match status" value="1"/>
</dbReference>
<keyword evidence="4" id="KW-1133">Transmembrane helix</keyword>
<comment type="similarity">
    <text evidence="1 9">Belongs to the Tango11 family.</text>
</comment>
<dbReference type="InterPro" id="IPR039433">
    <property type="entry name" value="Mff-like_dom"/>
</dbReference>
<keyword evidence="7" id="KW-0472">Membrane</keyword>
<dbReference type="Pfam" id="PF05644">
    <property type="entry name" value="Miff"/>
    <property type="match status" value="1"/>
</dbReference>
<accession>A0A9Q0XET6</accession>
<evidence type="ECO:0000256" key="5">
    <source>
        <dbReference type="ARBA" id="ARBA00023054"/>
    </source>
</evidence>
<evidence type="ECO:0000256" key="2">
    <source>
        <dbReference type="ARBA" id="ARBA00022692"/>
    </source>
</evidence>
<comment type="function">
    <text evidence="9">Plays a role in mitochondrial and peroxisomal fission. Promotes the recruitment and association of the fission mediator dynamin-related protein 1 (DNM1L) to the mitochondrial surface.</text>
</comment>
<gene>
    <name evidence="12" type="ORF">JRQ81_007226</name>
</gene>
<name>A0A9Q0XET6_9SAUR</name>
<evidence type="ECO:0000256" key="10">
    <source>
        <dbReference type="SAM" id="SignalP"/>
    </source>
</evidence>
<keyword evidence="13" id="KW-1185">Reference proteome</keyword>
<evidence type="ECO:0000256" key="6">
    <source>
        <dbReference type="ARBA" id="ARBA00023128"/>
    </source>
</evidence>
<keyword evidence="8 9" id="KW-0576">Peroxisome</keyword>
<evidence type="ECO:0000256" key="3">
    <source>
        <dbReference type="ARBA" id="ARBA00022787"/>
    </source>
</evidence>
<evidence type="ECO:0000256" key="1">
    <source>
        <dbReference type="ARBA" id="ARBA00009806"/>
    </source>
</evidence>
<dbReference type="OrthoDB" id="5986838at2759"/>
<dbReference type="GO" id="GO:0000266">
    <property type="term" value="P:mitochondrial fission"/>
    <property type="evidence" value="ECO:0007669"/>
    <property type="project" value="UniProtKB-UniRule"/>
</dbReference>
<comment type="caution">
    <text evidence="12">The sequence shown here is derived from an EMBL/GenBank/DDBJ whole genome shotgun (WGS) entry which is preliminary data.</text>
</comment>
<keyword evidence="6 9" id="KW-0496">Mitochondrion</keyword>
<keyword evidence="2" id="KW-0812">Transmembrane</keyword>
<keyword evidence="5" id="KW-0175">Coiled coil</keyword>
<evidence type="ECO:0000313" key="13">
    <source>
        <dbReference type="Proteomes" id="UP001142489"/>
    </source>
</evidence>
<evidence type="ECO:0000256" key="7">
    <source>
        <dbReference type="ARBA" id="ARBA00023136"/>
    </source>
</evidence>
<evidence type="ECO:0000256" key="9">
    <source>
        <dbReference type="RuleBase" id="RU368040"/>
    </source>
</evidence>
<sequence length="265" mass="29143">MVYSASRSRKTAALLSLFLHPFSPSCAQWRMWPVWSAHLDRTSCDLSFTEAISQRMQVPSHLKVADSAIMAGEQRPPEEDCSPSFQMHVPERLLLSEMMEVASRTPFGCGRTNGWGVADETLFEPSDQAAVYGERPFLTLISQAASQKRRHQFSGYEHWPGGVWDRGHAGDEEAGGSNLWAAPGPGGPMCGVAPEGAPLLFRPGASLSLPPVALAEKMRTHHLVRWAKMTGLEALLAVGHHQHVLCRFYCPHPRRDALGRGGCFC</sequence>
<dbReference type="GO" id="GO:0090314">
    <property type="term" value="P:positive regulation of protein targeting to membrane"/>
    <property type="evidence" value="ECO:0007669"/>
    <property type="project" value="UniProtKB-UniRule"/>
</dbReference>
<evidence type="ECO:0000313" key="12">
    <source>
        <dbReference type="EMBL" id="KAJ7310320.1"/>
    </source>
</evidence>
<dbReference type="Proteomes" id="UP001142489">
    <property type="component" value="Unassembled WGS sequence"/>
</dbReference>
<organism evidence="12 13">
    <name type="scientific">Phrynocephalus forsythii</name>
    <dbReference type="NCBI Taxonomy" id="171643"/>
    <lineage>
        <taxon>Eukaryota</taxon>
        <taxon>Metazoa</taxon>
        <taxon>Chordata</taxon>
        <taxon>Craniata</taxon>
        <taxon>Vertebrata</taxon>
        <taxon>Euteleostomi</taxon>
        <taxon>Lepidosauria</taxon>
        <taxon>Squamata</taxon>
        <taxon>Bifurcata</taxon>
        <taxon>Unidentata</taxon>
        <taxon>Episquamata</taxon>
        <taxon>Toxicofera</taxon>
        <taxon>Iguania</taxon>
        <taxon>Acrodonta</taxon>
        <taxon>Agamidae</taxon>
        <taxon>Agaminae</taxon>
        <taxon>Phrynocephalus</taxon>
    </lineage>
</organism>
<proteinExistence type="inferred from homology"/>
<reference evidence="12" key="1">
    <citation type="journal article" date="2023" name="DNA Res.">
        <title>Chromosome-level genome assembly of Phrynocephalus forsythii using third-generation DNA sequencing and Hi-C analysis.</title>
        <authorList>
            <person name="Qi Y."/>
            <person name="Zhao W."/>
            <person name="Zhao Y."/>
            <person name="Niu C."/>
            <person name="Cao S."/>
            <person name="Zhang Y."/>
        </authorList>
    </citation>
    <scope>NUCLEOTIDE SEQUENCE</scope>
    <source>
        <tissue evidence="12">Muscle</tissue>
    </source>
</reference>
<dbReference type="InterPro" id="IPR008518">
    <property type="entry name" value="Mff/Tango-11"/>
</dbReference>
<dbReference type="PANTHER" id="PTHR16501">
    <property type="entry name" value="TRANSPORT AND GOLGI ORGANIZATION PROTEIN 11"/>
    <property type="match status" value="1"/>
</dbReference>
<evidence type="ECO:0000256" key="4">
    <source>
        <dbReference type="ARBA" id="ARBA00022989"/>
    </source>
</evidence>